<organism evidence="13 14">
    <name type="scientific">Microbacterium caowuchunii</name>
    <dbReference type="NCBI Taxonomy" id="2614638"/>
    <lineage>
        <taxon>Bacteria</taxon>
        <taxon>Bacillati</taxon>
        <taxon>Actinomycetota</taxon>
        <taxon>Actinomycetes</taxon>
        <taxon>Micrococcales</taxon>
        <taxon>Microbacteriaceae</taxon>
        <taxon>Microbacterium</taxon>
    </lineage>
</organism>
<evidence type="ECO:0000313" key="13">
    <source>
        <dbReference type="EMBL" id="KAA9131175.1"/>
    </source>
</evidence>
<dbReference type="GO" id="GO:0000287">
    <property type="term" value="F:magnesium ion binding"/>
    <property type="evidence" value="ECO:0007669"/>
    <property type="project" value="TreeGrafter"/>
</dbReference>
<dbReference type="SFLD" id="SFLDG01140">
    <property type="entry name" value="C2.B:_Phosphomannomutase_and_P"/>
    <property type="match status" value="1"/>
</dbReference>
<dbReference type="SUPFAM" id="SSF56784">
    <property type="entry name" value="HAD-like"/>
    <property type="match status" value="1"/>
</dbReference>
<feature type="binding site" evidence="12">
    <location>
        <position position="24"/>
    </location>
    <ligand>
        <name>Mg(2+)</name>
        <dbReference type="ChEBI" id="CHEBI:18420"/>
        <label>1</label>
    </ligand>
</feature>
<comment type="pathway">
    <text evidence="2">Nucleotide-sugar biosynthesis; GDP-alpha-D-mannose biosynthesis; alpha-D-mannose 1-phosphate from D-fructose 6-phosphate: step 2/2.</text>
</comment>
<comment type="caution">
    <text evidence="13">The sequence shown here is derived from an EMBL/GenBank/DDBJ whole genome shotgun (WGS) entry which is preliminary data.</text>
</comment>
<evidence type="ECO:0000256" key="4">
    <source>
        <dbReference type="ARBA" id="ARBA00011738"/>
    </source>
</evidence>
<gene>
    <name evidence="13" type="ORF">F6B40_12830</name>
</gene>
<dbReference type="EC" id="5.4.2.8" evidence="5"/>
<feature type="active site" description="Nucleophile" evidence="10">
    <location>
        <position position="22"/>
    </location>
</feature>
<evidence type="ECO:0000256" key="10">
    <source>
        <dbReference type="PIRSR" id="PIRSR605002-1"/>
    </source>
</evidence>
<comment type="subcellular location">
    <subcellularLocation>
        <location evidence="1">Cytoplasm</location>
    </subcellularLocation>
</comment>
<reference evidence="14" key="1">
    <citation type="submission" date="2019-09" db="EMBL/GenBank/DDBJ databases">
        <title>Mumia zhuanghuii sp. nov. isolated from the intestinal contents of plateau pika (Ochotona curzoniae) in the Qinghai-Tibet plateau of China.</title>
        <authorList>
            <person name="Tian Z."/>
        </authorList>
    </citation>
    <scope>NUCLEOTIDE SEQUENCE [LARGE SCALE GENOMIC DNA]</scope>
    <source>
        <strain evidence="14">L-033</strain>
    </source>
</reference>
<name>A0A5N0T807_9MICO</name>
<keyword evidence="13" id="KW-0378">Hydrolase</keyword>
<dbReference type="Pfam" id="PF03332">
    <property type="entry name" value="PMM"/>
    <property type="match status" value="1"/>
</dbReference>
<dbReference type="NCBIfam" id="TIGR01484">
    <property type="entry name" value="HAD-SF-IIB"/>
    <property type="match status" value="1"/>
</dbReference>
<evidence type="ECO:0000256" key="2">
    <source>
        <dbReference type="ARBA" id="ARBA00004699"/>
    </source>
</evidence>
<dbReference type="Proteomes" id="UP000326838">
    <property type="component" value="Unassembled WGS sequence"/>
</dbReference>
<dbReference type="AlphaFoldDB" id="A0A5N0T807"/>
<dbReference type="InterPro" id="IPR043169">
    <property type="entry name" value="PMM_cap"/>
</dbReference>
<dbReference type="Gene3D" id="3.40.50.1000">
    <property type="entry name" value="HAD superfamily/HAD-like"/>
    <property type="match status" value="1"/>
</dbReference>
<dbReference type="GO" id="GO:0009298">
    <property type="term" value="P:GDP-mannose biosynthetic process"/>
    <property type="evidence" value="ECO:0007669"/>
    <property type="project" value="UniProtKB-UniPathway"/>
</dbReference>
<evidence type="ECO:0000256" key="1">
    <source>
        <dbReference type="ARBA" id="ARBA00004496"/>
    </source>
</evidence>
<dbReference type="SFLD" id="SFLDS00003">
    <property type="entry name" value="Haloacid_Dehalogenase"/>
    <property type="match status" value="1"/>
</dbReference>
<evidence type="ECO:0000256" key="9">
    <source>
        <dbReference type="ARBA" id="ARBA00023235"/>
    </source>
</evidence>
<evidence type="ECO:0000256" key="11">
    <source>
        <dbReference type="PIRSR" id="PIRSR605002-2"/>
    </source>
</evidence>
<keyword evidence="6" id="KW-0963">Cytoplasm</keyword>
<sequence>MGPPPDAREPALPQTPKLIAFDLDDTLAPSKSPVDPRMARLLLDLASRVEVAIISGGQLAQFRSQVVERLPDASPDTLSHLQLLPTCGTQYYRIGADGIETVYAHALTEDEKSRALAAVEEEARRLGLWEETTWGEILEDRGSQITFSALGQQAPLDAKTAWDPTGAKKNTLREAVAARLPDLEVRSGGSTSVDITHRGIDKAYGMRQLAEQTGIPLEDMLFVGDRLDPDGNDYPVLAMGVACHAVTGWEDTAAFLEDLLPTLPPR</sequence>
<evidence type="ECO:0000256" key="12">
    <source>
        <dbReference type="PIRSR" id="PIRSR605002-3"/>
    </source>
</evidence>
<evidence type="ECO:0000256" key="7">
    <source>
        <dbReference type="ARBA" id="ARBA00022723"/>
    </source>
</evidence>
<protein>
    <recommendedName>
        <fullName evidence="5">phosphomannomutase</fullName>
        <ecNumber evidence="5">5.4.2.8</ecNumber>
    </recommendedName>
</protein>
<feature type="binding site" evidence="11">
    <location>
        <position position="194"/>
    </location>
    <ligand>
        <name>alpha-D-mannose 1-phosphate</name>
        <dbReference type="ChEBI" id="CHEBI:58409"/>
    </ligand>
</feature>
<feature type="binding site" evidence="12">
    <location>
        <position position="22"/>
    </location>
    <ligand>
        <name>Mg(2+)</name>
        <dbReference type="ChEBI" id="CHEBI:18420"/>
        <label>1</label>
    </ligand>
</feature>
<dbReference type="UniPathway" id="UPA00126">
    <property type="reaction ID" value="UER00424"/>
</dbReference>
<dbReference type="PANTHER" id="PTHR10000">
    <property type="entry name" value="PHOSPHOSERINE PHOSPHATASE"/>
    <property type="match status" value="1"/>
</dbReference>
<dbReference type="PANTHER" id="PTHR10000:SF8">
    <property type="entry name" value="HAD SUPERFAMILY HYDROLASE-LIKE, TYPE 3"/>
    <property type="match status" value="1"/>
</dbReference>
<keyword evidence="14" id="KW-1185">Reference proteome</keyword>
<dbReference type="InterPro" id="IPR023214">
    <property type="entry name" value="HAD_sf"/>
</dbReference>
<evidence type="ECO:0000256" key="8">
    <source>
        <dbReference type="ARBA" id="ARBA00022842"/>
    </source>
</evidence>
<feature type="binding site" evidence="11">
    <location>
        <position position="192"/>
    </location>
    <ligand>
        <name>alpha-D-mannose 1-phosphate</name>
        <dbReference type="ChEBI" id="CHEBI:58409"/>
    </ligand>
</feature>
<comment type="similarity">
    <text evidence="3">Belongs to the eukaryotic PMM family.</text>
</comment>
<evidence type="ECO:0000256" key="3">
    <source>
        <dbReference type="ARBA" id="ARBA00009736"/>
    </source>
</evidence>
<dbReference type="InterPro" id="IPR005002">
    <property type="entry name" value="PMM"/>
</dbReference>
<dbReference type="InterPro" id="IPR036412">
    <property type="entry name" value="HAD-like_sf"/>
</dbReference>
<keyword evidence="8 12" id="KW-0460">Magnesium</keyword>
<keyword evidence="9" id="KW-0413">Isomerase</keyword>
<accession>A0A5N0T807</accession>
<keyword evidence="7 12" id="KW-0479">Metal-binding</keyword>
<evidence type="ECO:0000256" key="6">
    <source>
        <dbReference type="ARBA" id="ARBA00022490"/>
    </source>
</evidence>
<dbReference type="EMBL" id="VYUY01000018">
    <property type="protein sequence ID" value="KAA9131175.1"/>
    <property type="molecule type" value="Genomic_DNA"/>
</dbReference>
<dbReference type="GO" id="GO:0004615">
    <property type="term" value="F:phosphomannomutase activity"/>
    <property type="evidence" value="ECO:0007669"/>
    <property type="project" value="UniProtKB-EC"/>
</dbReference>
<dbReference type="GO" id="GO:0005829">
    <property type="term" value="C:cytosol"/>
    <property type="evidence" value="ECO:0007669"/>
    <property type="project" value="TreeGrafter"/>
</dbReference>
<dbReference type="SFLD" id="SFLDG01143">
    <property type="entry name" value="C2.B.3:_Phosphomannomutase_Lik"/>
    <property type="match status" value="1"/>
</dbReference>
<feature type="binding site" evidence="12">
    <location>
        <position position="225"/>
    </location>
    <ligand>
        <name>Mg(2+)</name>
        <dbReference type="ChEBI" id="CHEBI:18420"/>
        <label>1</label>
    </ligand>
</feature>
<feature type="binding site" evidence="11">
    <location>
        <position position="141"/>
    </location>
    <ligand>
        <name>alpha-D-mannose 1-phosphate</name>
        <dbReference type="ChEBI" id="CHEBI:58409"/>
    </ligand>
</feature>
<dbReference type="InterPro" id="IPR006379">
    <property type="entry name" value="HAD-SF_hydro_IIB"/>
</dbReference>
<evidence type="ECO:0000256" key="5">
    <source>
        <dbReference type="ARBA" id="ARBA00012730"/>
    </source>
</evidence>
<comment type="cofactor">
    <cofactor evidence="12">
        <name>Mg(2+)</name>
        <dbReference type="ChEBI" id="CHEBI:18420"/>
    </cofactor>
</comment>
<feature type="active site" description="Proton donor/acceptor" evidence="10">
    <location>
        <position position="24"/>
    </location>
</feature>
<dbReference type="Gene3D" id="3.30.1240.20">
    <property type="match status" value="1"/>
</dbReference>
<dbReference type="GO" id="GO:0016791">
    <property type="term" value="F:phosphatase activity"/>
    <property type="evidence" value="ECO:0007669"/>
    <property type="project" value="TreeGrafter"/>
</dbReference>
<comment type="subunit">
    <text evidence="4">Homodimer.</text>
</comment>
<proteinExistence type="inferred from homology"/>
<evidence type="ECO:0000313" key="14">
    <source>
        <dbReference type="Proteomes" id="UP000326838"/>
    </source>
</evidence>